<feature type="chain" id="PRO_5008518331" evidence="2">
    <location>
        <begin position="23"/>
        <end position="181"/>
    </location>
</feature>
<dbReference type="EMBL" id="CP015230">
    <property type="protein sequence ID" value="ANP40768.1"/>
    <property type="molecule type" value="Genomic_DNA"/>
</dbReference>
<evidence type="ECO:0000256" key="1">
    <source>
        <dbReference type="PROSITE-ProRule" id="PRU00339"/>
    </source>
</evidence>
<dbReference type="RefSeq" id="WP_005626482.1">
    <property type="nucleotide sequence ID" value="NZ_CP015230.1"/>
</dbReference>
<dbReference type="KEGG" id="rmb:K529_008330"/>
<evidence type="ECO:0000313" key="4">
    <source>
        <dbReference type="Proteomes" id="UP000013243"/>
    </source>
</evidence>
<accession>A0A1B1A2Q1</accession>
<feature type="repeat" description="TPR" evidence="1">
    <location>
        <begin position="95"/>
        <end position="128"/>
    </location>
</feature>
<reference evidence="3 4" key="1">
    <citation type="journal article" date="2016" name="ISME J.">
        <title>Global occurrence and heterogeneity of the Roseobacter-clade species Ruegeria mobilis.</title>
        <authorList>
            <person name="Sonnenschein E."/>
            <person name="Gram L."/>
        </authorList>
    </citation>
    <scope>NUCLEOTIDE SEQUENCE [LARGE SCALE GENOMIC DNA]</scope>
    <source>
        <strain evidence="3 4">F1926</strain>
    </source>
</reference>
<protein>
    <submittedName>
        <fullName evidence="3">Uncharacterized protein</fullName>
    </submittedName>
</protein>
<dbReference type="Proteomes" id="UP000013243">
    <property type="component" value="Chromosome"/>
</dbReference>
<dbReference type="InterPro" id="IPR011990">
    <property type="entry name" value="TPR-like_helical_dom_sf"/>
</dbReference>
<feature type="signal peptide" evidence="2">
    <location>
        <begin position="1"/>
        <end position="22"/>
    </location>
</feature>
<gene>
    <name evidence="3" type="ORF">K529_008330</name>
</gene>
<evidence type="ECO:0000313" key="3">
    <source>
        <dbReference type="EMBL" id="ANP40768.1"/>
    </source>
</evidence>
<keyword evidence="2" id="KW-0732">Signal</keyword>
<dbReference type="SUPFAM" id="SSF48452">
    <property type="entry name" value="TPR-like"/>
    <property type="match status" value="1"/>
</dbReference>
<dbReference type="STRING" id="1265309.K529_008330"/>
<evidence type="ECO:0000256" key="2">
    <source>
        <dbReference type="SAM" id="SignalP"/>
    </source>
</evidence>
<dbReference type="PROSITE" id="PS50005">
    <property type="entry name" value="TPR"/>
    <property type="match status" value="1"/>
</dbReference>
<dbReference type="InterPro" id="IPR019734">
    <property type="entry name" value="TPR_rpt"/>
</dbReference>
<dbReference type="GeneID" id="28249832"/>
<keyword evidence="1" id="KW-0802">TPR repeat</keyword>
<organism evidence="3 4">
    <name type="scientific">Tritonibacter mobilis F1926</name>
    <dbReference type="NCBI Taxonomy" id="1265309"/>
    <lineage>
        <taxon>Bacteria</taxon>
        <taxon>Pseudomonadati</taxon>
        <taxon>Pseudomonadota</taxon>
        <taxon>Alphaproteobacteria</taxon>
        <taxon>Rhodobacterales</taxon>
        <taxon>Paracoccaceae</taxon>
        <taxon>Tritonibacter</taxon>
    </lineage>
</organism>
<sequence>MRFTALVLALALPLSMPIAGFAAGGDTTTPPTPSETTKKCWGKRVWDDEAKKCVKPEESSLNGQQLLETARELAYLDRFEDAQAVLAAHPEQTDSRVLTYWGFTNRKLGRSDLASAYYTRAIAQDPDNILARSYMAQGFVETGQYAQALAQWKEIKARGGEGTWAETSLRQAIQTGVTVNY</sequence>
<proteinExistence type="predicted"/>
<dbReference type="AlphaFoldDB" id="A0A1B1A2Q1"/>
<name>A0A1B1A2Q1_9RHOB</name>
<dbReference type="OrthoDB" id="8592798at2"/>
<dbReference type="Gene3D" id="1.25.40.10">
    <property type="entry name" value="Tetratricopeptide repeat domain"/>
    <property type="match status" value="1"/>
</dbReference>